<proteinExistence type="predicted"/>
<evidence type="ECO:0000313" key="1">
    <source>
        <dbReference type="EMBL" id="MBP1951532.1"/>
    </source>
</evidence>
<comment type="caution">
    <text evidence="1">The sequence shown here is derived from an EMBL/GenBank/DDBJ whole genome shotgun (WGS) entry which is preliminary data.</text>
</comment>
<reference evidence="1 2" key="1">
    <citation type="submission" date="2021-03" db="EMBL/GenBank/DDBJ databases">
        <title>Genomic Encyclopedia of Type Strains, Phase IV (KMG-IV): sequencing the most valuable type-strain genomes for metagenomic binning, comparative biology and taxonomic classification.</title>
        <authorList>
            <person name="Goeker M."/>
        </authorList>
    </citation>
    <scope>NUCLEOTIDE SEQUENCE [LARGE SCALE GENOMIC DNA]</scope>
    <source>
        <strain evidence="1 2">DSM 22420</strain>
    </source>
</reference>
<organism evidence="1 2">
    <name type="scientific">Jeotgalicoccus aerolatus</name>
    <dbReference type="NCBI Taxonomy" id="709510"/>
    <lineage>
        <taxon>Bacteria</taxon>
        <taxon>Bacillati</taxon>
        <taxon>Bacillota</taxon>
        <taxon>Bacilli</taxon>
        <taxon>Bacillales</taxon>
        <taxon>Staphylococcaceae</taxon>
        <taxon>Jeotgalicoccus</taxon>
    </lineage>
</organism>
<accession>A0ABS4HKU3</accession>
<keyword evidence="2" id="KW-1185">Reference proteome</keyword>
<name>A0ABS4HKU3_9STAP</name>
<dbReference type="EMBL" id="JAGGKN010000001">
    <property type="protein sequence ID" value="MBP1951532.1"/>
    <property type="molecule type" value="Genomic_DNA"/>
</dbReference>
<sequence>MDTKLTKINVKVPISESQLKFQLINNDTNKTIVSKVIIITWKKLTLILIT</sequence>
<dbReference type="Proteomes" id="UP001519348">
    <property type="component" value="Unassembled WGS sequence"/>
</dbReference>
<evidence type="ECO:0000313" key="2">
    <source>
        <dbReference type="Proteomes" id="UP001519348"/>
    </source>
</evidence>
<protein>
    <submittedName>
        <fullName evidence="1">Uncharacterized protein</fullName>
    </submittedName>
</protein>
<gene>
    <name evidence="1" type="ORF">J2Z27_000558</name>
</gene>